<dbReference type="EMBL" id="CP141261">
    <property type="protein sequence ID" value="WRL65219.1"/>
    <property type="molecule type" value="Genomic_DNA"/>
</dbReference>
<protein>
    <recommendedName>
        <fullName evidence="3">Lipoprotein</fullName>
    </recommendedName>
</protein>
<keyword evidence="2" id="KW-1185">Reference proteome</keyword>
<accession>A0ABZ1B399</accession>
<evidence type="ECO:0000313" key="2">
    <source>
        <dbReference type="Proteomes" id="UP001324287"/>
    </source>
</evidence>
<gene>
    <name evidence="1" type="ORF">U6N30_06010</name>
</gene>
<reference evidence="1 2" key="1">
    <citation type="submission" date="2023-12" db="EMBL/GenBank/DDBJ databases">
        <title>Blastococcus brunescens sp. nov., an actonobacterium isolated from sandstone collected in sahara desert.</title>
        <authorList>
            <person name="Gtari M."/>
            <person name="Ghodhbane F."/>
        </authorList>
    </citation>
    <scope>NUCLEOTIDE SEQUENCE [LARGE SCALE GENOMIC DNA]</scope>
    <source>
        <strain evidence="1 2">BMG 8361</strain>
    </source>
</reference>
<evidence type="ECO:0000313" key="1">
    <source>
        <dbReference type="EMBL" id="WRL65219.1"/>
    </source>
</evidence>
<organism evidence="1 2">
    <name type="scientific">Blastococcus brunescens</name>
    <dbReference type="NCBI Taxonomy" id="1564165"/>
    <lineage>
        <taxon>Bacteria</taxon>
        <taxon>Bacillati</taxon>
        <taxon>Actinomycetota</taxon>
        <taxon>Actinomycetes</taxon>
        <taxon>Geodermatophilales</taxon>
        <taxon>Geodermatophilaceae</taxon>
        <taxon>Blastococcus</taxon>
    </lineage>
</organism>
<name>A0ABZ1B399_9ACTN</name>
<sequence length="44" mass="4368">MSATADGGIIKWDGIPHCAIIGVSIAAGMTACTRHGNGRSEPSG</sequence>
<dbReference type="Proteomes" id="UP001324287">
    <property type="component" value="Chromosome"/>
</dbReference>
<dbReference type="RefSeq" id="WP_324276543.1">
    <property type="nucleotide sequence ID" value="NZ_CP141261.1"/>
</dbReference>
<proteinExistence type="predicted"/>
<evidence type="ECO:0008006" key="3">
    <source>
        <dbReference type="Google" id="ProtNLM"/>
    </source>
</evidence>